<dbReference type="Pfam" id="PF00447">
    <property type="entry name" value="HSF_DNA-bind"/>
    <property type="match status" value="1"/>
</dbReference>
<dbReference type="HOGENOM" id="CLU_544590_0_0_1"/>
<dbReference type="Proteomes" id="UP000001449">
    <property type="component" value="Chromosome 13"/>
</dbReference>
<keyword evidence="8" id="KW-1185">Reference proteome</keyword>
<gene>
    <name evidence="7" type="ORF">THAPSDRAFT_9571</name>
</gene>
<dbReference type="SUPFAM" id="SSF46785">
    <property type="entry name" value="Winged helix' DNA-binding domain"/>
    <property type="match status" value="1"/>
</dbReference>
<reference evidence="7 8" key="1">
    <citation type="journal article" date="2004" name="Science">
        <title>The genome of the diatom Thalassiosira pseudonana: ecology, evolution, and metabolism.</title>
        <authorList>
            <person name="Armbrust E.V."/>
            <person name="Berges J.A."/>
            <person name="Bowler C."/>
            <person name="Green B.R."/>
            <person name="Martinez D."/>
            <person name="Putnam N.H."/>
            <person name="Zhou S."/>
            <person name="Allen A.E."/>
            <person name="Apt K.E."/>
            <person name="Bechner M."/>
            <person name="Brzezinski M.A."/>
            <person name="Chaal B.K."/>
            <person name="Chiovitti A."/>
            <person name="Davis A.K."/>
            <person name="Demarest M.S."/>
            <person name="Detter J.C."/>
            <person name="Glavina T."/>
            <person name="Goodstein D."/>
            <person name="Hadi M.Z."/>
            <person name="Hellsten U."/>
            <person name="Hildebrand M."/>
            <person name="Jenkins B.D."/>
            <person name="Jurka J."/>
            <person name="Kapitonov V.V."/>
            <person name="Kroger N."/>
            <person name="Lau W.W."/>
            <person name="Lane T.W."/>
            <person name="Larimer F.W."/>
            <person name="Lippmeier J.C."/>
            <person name="Lucas S."/>
            <person name="Medina M."/>
            <person name="Montsant A."/>
            <person name="Obornik M."/>
            <person name="Parker M.S."/>
            <person name="Palenik B."/>
            <person name="Pazour G.J."/>
            <person name="Richardson P.M."/>
            <person name="Rynearson T.A."/>
            <person name="Saito M.A."/>
            <person name="Schwartz D.C."/>
            <person name="Thamatrakoln K."/>
            <person name="Valentin K."/>
            <person name="Vardi A."/>
            <person name="Wilkerson F.P."/>
            <person name="Rokhsar D.S."/>
        </authorList>
    </citation>
    <scope>NUCLEOTIDE SEQUENCE [LARGE SCALE GENOMIC DNA]</scope>
    <source>
        <strain evidence="7 8">CCMP1335</strain>
    </source>
</reference>
<reference evidence="7 8" key="2">
    <citation type="journal article" date="2008" name="Nature">
        <title>The Phaeodactylum genome reveals the evolutionary history of diatom genomes.</title>
        <authorList>
            <person name="Bowler C."/>
            <person name="Allen A.E."/>
            <person name="Badger J.H."/>
            <person name="Grimwood J."/>
            <person name="Jabbari K."/>
            <person name="Kuo A."/>
            <person name="Maheswari U."/>
            <person name="Martens C."/>
            <person name="Maumus F."/>
            <person name="Otillar R.P."/>
            <person name="Rayko E."/>
            <person name="Salamov A."/>
            <person name="Vandepoele K."/>
            <person name="Beszteri B."/>
            <person name="Gruber A."/>
            <person name="Heijde M."/>
            <person name="Katinka M."/>
            <person name="Mock T."/>
            <person name="Valentin K."/>
            <person name="Verret F."/>
            <person name="Berges J.A."/>
            <person name="Brownlee C."/>
            <person name="Cadoret J.P."/>
            <person name="Chiovitti A."/>
            <person name="Choi C.J."/>
            <person name="Coesel S."/>
            <person name="De Martino A."/>
            <person name="Detter J.C."/>
            <person name="Durkin C."/>
            <person name="Falciatore A."/>
            <person name="Fournet J."/>
            <person name="Haruta M."/>
            <person name="Huysman M.J."/>
            <person name="Jenkins B.D."/>
            <person name="Jiroutova K."/>
            <person name="Jorgensen R.E."/>
            <person name="Joubert Y."/>
            <person name="Kaplan A."/>
            <person name="Kroger N."/>
            <person name="Kroth P.G."/>
            <person name="La Roche J."/>
            <person name="Lindquist E."/>
            <person name="Lommer M."/>
            <person name="Martin-Jezequel V."/>
            <person name="Lopez P.J."/>
            <person name="Lucas S."/>
            <person name="Mangogna M."/>
            <person name="McGinnis K."/>
            <person name="Medlin L.K."/>
            <person name="Montsant A."/>
            <person name="Oudot-Le Secq M.P."/>
            <person name="Napoli C."/>
            <person name="Obornik M."/>
            <person name="Parker M.S."/>
            <person name="Petit J.L."/>
            <person name="Porcel B.M."/>
            <person name="Poulsen N."/>
            <person name="Robison M."/>
            <person name="Rychlewski L."/>
            <person name="Rynearson T.A."/>
            <person name="Schmutz J."/>
            <person name="Shapiro H."/>
            <person name="Siaut M."/>
            <person name="Stanley M."/>
            <person name="Sussman M.R."/>
            <person name="Taylor A.R."/>
            <person name="Vardi A."/>
            <person name="von Dassow P."/>
            <person name="Vyverman W."/>
            <person name="Willis A."/>
            <person name="Wyrwicz L.S."/>
            <person name="Rokhsar D.S."/>
            <person name="Weissenbach J."/>
            <person name="Armbrust E.V."/>
            <person name="Green B.R."/>
            <person name="Van de Peer Y."/>
            <person name="Grigoriev I.V."/>
        </authorList>
    </citation>
    <scope>NUCLEOTIDE SEQUENCE [LARGE SCALE GENOMIC DNA]</scope>
    <source>
        <strain evidence="7 8">CCMP1335</strain>
    </source>
</reference>
<keyword evidence="2" id="KW-0238">DNA-binding</keyword>
<accession>B8CBQ1</accession>
<dbReference type="InterPro" id="IPR036390">
    <property type="entry name" value="WH_DNA-bd_sf"/>
</dbReference>
<dbReference type="GO" id="GO:0003700">
    <property type="term" value="F:DNA-binding transcription factor activity"/>
    <property type="evidence" value="ECO:0007669"/>
    <property type="project" value="InterPro"/>
</dbReference>
<comment type="subcellular location">
    <subcellularLocation>
        <location evidence="1">Nucleus</location>
    </subcellularLocation>
</comment>
<evidence type="ECO:0000313" key="8">
    <source>
        <dbReference type="Proteomes" id="UP000001449"/>
    </source>
</evidence>
<dbReference type="GO" id="GO:0043565">
    <property type="term" value="F:sequence-specific DNA binding"/>
    <property type="evidence" value="ECO:0007669"/>
    <property type="project" value="InterPro"/>
</dbReference>
<dbReference type="InterPro" id="IPR000232">
    <property type="entry name" value="HSF_DNA-bd"/>
</dbReference>
<dbReference type="InterPro" id="IPR036388">
    <property type="entry name" value="WH-like_DNA-bd_sf"/>
</dbReference>
<evidence type="ECO:0000259" key="6">
    <source>
        <dbReference type="SMART" id="SM00415"/>
    </source>
</evidence>
<dbReference type="Gene3D" id="1.10.10.10">
    <property type="entry name" value="Winged helix-like DNA-binding domain superfamily/Winged helix DNA-binding domain"/>
    <property type="match status" value="1"/>
</dbReference>
<feature type="region of interest" description="Disordered" evidence="5">
    <location>
        <begin position="15"/>
        <end position="67"/>
    </location>
</feature>
<dbReference type="InParanoid" id="B8CBQ1"/>
<dbReference type="AlphaFoldDB" id="B8CBQ1"/>
<dbReference type="RefSeq" id="XP_002293618.1">
    <property type="nucleotide sequence ID" value="XM_002293582.1"/>
</dbReference>
<dbReference type="PANTHER" id="PTHR10015:SF206">
    <property type="entry name" value="HSF-TYPE DNA-BINDING DOMAIN-CONTAINING PROTEIN"/>
    <property type="match status" value="1"/>
</dbReference>
<feature type="compositionally biased region" description="Low complexity" evidence="5">
    <location>
        <begin position="34"/>
        <end position="52"/>
    </location>
</feature>
<feature type="domain" description="HSF-type DNA-binding" evidence="6">
    <location>
        <begin position="108"/>
        <end position="203"/>
    </location>
</feature>
<dbReference type="GeneID" id="7450501"/>
<evidence type="ECO:0000256" key="3">
    <source>
        <dbReference type="ARBA" id="ARBA00023242"/>
    </source>
</evidence>
<evidence type="ECO:0000256" key="4">
    <source>
        <dbReference type="RuleBase" id="RU004020"/>
    </source>
</evidence>
<dbReference type="KEGG" id="tps:THAPSDRAFT_9571"/>
<keyword evidence="3" id="KW-0539">Nucleus</keyword>
<evidence type="ECO:0000256" key="1">
    <source>
        <dbReference type="ARBA" id="ARBA00004123"/>
    </source>
</evidence>
<proteinExistence type="inferred from homology"/>
<dbReference type="PRINTS" id="PR00056">
    <property type="entry name" value="HSFDOMAIN"/>
</dbReference>
<dbReference type="eggNOG" id="KOG0627">
    <property type="taxonomic scope" value="Eukaryota"/>
</dbReference>
<name>B8CBQ1_THAPS</name>
<dbReference type="PANTHER" id="PTHR10015">
    <property type="entry name" value="HEAT SHOCK TRANSCRIPTION FACTOR"/>
    <property type="match status" value="1"/>
</dbReference>
<evidence type="ECO:0000256" key="2">
    <source>
        <dbReference type="ARBA" id="ARBA00023125"/>
    </source>
</evidence>
<evidence type="ECO:0000256" key="5">
    <source>
        <dbReference type="SAM" id="MobiDB-lite"/>
    </source>
</evidence>
<sequence length="501" mass="54222">MKVVTLKNESTLLLAESPANSETEIRDEAVALAPSSKNSQSSNSSPVSNSANPKKETDDDGEGDAEKKDVTAKVFASQVLKPSPYFYYTDHSLEVDDNPNELNTTSGRVPTFPIKMHAILSNPILSEIVTWAPHSRSWIILKPHKFVSTILSQYFEHTKMASFVRQANGWGFRRITTKCGNNAYYHEYFVKGMPWLCKKMRRPKVSEKKVWGPDVEPDFEAISKEKPVEEREVSEEILMVMEVLEEGPRARMPSDWGEKDGEGRLIKKKRFDTMDGDTAEKMSAGEASSPLENAMAMQQRRAIIDSLLQRAVPPPSLAASASANLDTPSSLSVAQLQLLLDRHNATKRLLNSSLSSNPTASATAARSMTAANAGLPSGLDPQFAAGYLAEMNHNSHQQHQLMGLAPIGLGSSVSASLGNSDAGINELLMRQAFAQRAAAAAPSLLLNFFTSLGGMSGSGLSAGLGSSGGSGMTPQQLRAYQAIALAQSSDPFSNPFLRGNF</sequence>
<dbReference type="FunFam" id="1.10.10.10:FF:000479">
    <property type="entry name" value="Predicted protein"/>
    <property type="match status" value="1"/>
</dbReference>
<comment type="similarity">
    <text evidence="4">Belongs to the HSF family.</text>
</comment>
<evidence type="ECO:0000313" key="7">
    <source>
        <dbReference type="EMBL" id="EED89354.1"/>
    </source>
</evidence>
<dbReference type="GO" id="GO:0005634">
    <property type="term" value="C:nucleus"/>
    <property type="evidence" value="ECO:0007669"/>
    <property type="project" value="UniProtKB-SubCell"/>
</dbReference>
<protein>
    <recommendedName>
        <fullName evidence="6">HSF-type DNA-binding domain-containing protein</fullName>
    </recommendedName>
</protein>
<dbReference type="EMBL" id="CM000648">
    <property type="protein sequence ID" value="EED89354.1"/>
    <property type="molecule type" value="Genomic_DNA"/>
</dbReference>
<dbReference type="PaxDb" id="35128-Thaps9571"/>
<dbReference type="SMART" id="SM00415">
    <property type="entry name" value="HSF"/>
    <property type="match status" value="1"/>
</dbReference>
<organism evidence="7 8">
    <name type="scientific">Thalassiosira pseudonana</name>
    <name type="common">Marine diatom</name>
    <name type="synonym">Cyclotella nana</name>
    <dbReference type="NCBI Taxonomy" id="35128"/>
    <lineage>
        <taxon>Eukaryota</taxon>
        <taxon>Sar</taxon>
        <taxon>Stramenopiles</taxon>
        <taxon>Ochrophyta</taxon>
        <taxon>Bacillariophyta</taxon>
        <taxon>Coscinodiscophyceae</taxon>
        <taxon>Thalassiosirophycidae</taxon>
        <taxon>Thalassiosirales</taxon>
        <taxon>Thalassiosiraceae</taxon>
        <taxon>Thalassiosira</taxon>
    </lineage>
</organism>